<feature type="region of interest" description="Disordered" evidence="1">
    <location>
        <begin position="197"/>
        <end position="248"/>
    </location>
</feature>
<accession>A0A939QD70</accession>
<keyword evidence="3" id="KW-1185">Reference proteome</keyword>
<dbReference type="AlphaFoldDB" id="A0A939QD70"/>
<evidence type="ECO:0000313" key="3">
    <source>
        <dbReference type="Proteomes" id="UP000668403"/>
    </source>
</evidence>
<dbReference type="EMBL" id="JAGFBF010000004">
    <property type="protein sequence ID" value="MBO2989641.1"/>
    <property type="molecule type" value="Genomic_DNA"/>
</dbReference>
<organism evidence="2 3">
    <name type="scientific">Leucobacter tardus</name>
    <dbReference type="NCBI Taxonomy" id="501483"/>
    <lineage>
        <taxon>Bacteria</taxon>
        <taxon>Bacillati</taxon>
        <taxon>Actinomycetota</taxon>
        <taxon>Actinomycetes</taxon>
        <taxon>Micrococcales</taxon>
        <taxon>Microbacteriaceae</taxon>
        <taxon>Leucobacter</taxon>
    </lineage>
</organism>
<name>A0A939QD70_9MICO</name>
<dbReference type="Proteomes" id="UP000668403">
    <property type="component" value="Unassembled WGS sequence"/>
</dbReference>
<evidence type="ECO:0008006" key="4">
    <source>
        <dbReference type="Google" id="ProtNLM"/>
    </source>
</evidence>
<reference evidence="2" key="1">
    <citation type="submission" date="2021-03" db="EMBL/GenBank/DDBJ databases">
        <title>Leucobacter chromiisoli sp. nov., isolated from chromium-containing soil of chemical plant.</title>
        <authorList>
            <person name="Xu Z."/>
        </authorList>
    </citation>
    <scope>NUCLEOTIDE SEQUENCE</scope>
    <source>
        <strain evidence="2">K 70/01</strain>
    </source>
</reference>
<proteinExistence type="predicted"/>
<dbReference type="RefSeq" id="WP_208238009.1">
    <property type="nucleotide sequence ID" value="NZ_BAAAQU010000001.1"/>
</dbReference>
<sequence>MSSPASASLQHRIDEMQSLRLDERTLPTAGPLRPLLPGGRLRMGATYAVHGSATLGLALLAEASTAGEWCGIVGAPDLHPEAAARLGVALDRCALVPRPGARALSVASTLAETLSLVLVYDISTPAHRDAARLAAKLRDSGAALIVLGDWPRAESELRVTASRWSGLGHGSGVLRSRELTIRSQDRRGLREHRVHLETGRLSEPESAPQPAGAAPPAPGFPRPVAVAAPTKTRERVVELTTEPASEFA</sequence>
<comment type="caution">
    <text evidence="2">The sequence shown here is derived from an EMBL/GenBank/DDBJ whole genome shotgun (WGS) entry which is preliminary data.</text>
</comment>
<protein>
    <recommendedName>
        <fullName evidence="4">Recombinase A</fullName>
    </recommendedName>
</protein>
<evidence type="ECO:0000256" key="1">
    <source>
        <dbReference type="SAM" id="MobiDB-lite"/>
    </source>
</evidence>
<evidence type="ECO:0000313" key="2">
    <source>
        <dbReference type="EMBL" id="MBO2989641.1"/>
    </source>
</evidence>
<gene>
    <name evidence="2" type="ORF">J4H85_06485</name>
</gene>